<dbReference type="AlphaFoldDB" id="A0A1G8XG83"/>
<reference evidence="2 3" key="1">
    <citation type="submission" date="2016-10" db="EMBL/GenBank/DDBJ databases">
        <authorList>
            <person name="de Groot N.N."/>
        </authorList>
    </citation>
    <scope>NUCLEOTIDE SEQUENCE [LARGE SCALE GENOMIC DNA]</scope>
    <source>
        <strain evidence="2 3">CGMCC 1.6133</strain>
    </source>
</reference>
<evidence type="ECO:0000259" key="1">
    <source>
        <dbReference type="Pfam" id="PF04447"/>
    </source>
</evidence>
<dbReference type="Proteomes" id="UP000198525">
    <property type="component" value="Unassembled WGS sequence"/>
</dbReference>
<gene>
    <name evidence="2" type="ORF">SAMN04487954_10929</name>
</gene>
<dbReference type="Pfam" id="PF04447">
    <property type="entry name" value="dATP-dGTP_PPHyd"/>
    <property type="match status" value="1"/>
</dbReference>
<evidence type="ECO:0000313" key="3">
    <source>
        <dbReference type="Proteomes" id="UP000198525"/>
    </source>
</evidence>
<protein>
    <recommendedName>
        <fullName evidence="1">dATP/dGTP diphosphohydrolase MazZ domain-containing protein</fullName>
    </recommendedName>
</protein>
<name>A0A1G8XG83_9GAMM</name>
<proteinExistence type="predicted"/>
<evidence type="ECO:0000313" key="2">
    <source>
        <dbReference type="EMBL" id="SDJ89491.1"/>
    </source>
</evidence>
<feature type="domain" description="dATP/dGTP diphosphohydrolase MazZ" evidence="1">
    <location>
        <begin position="135"/>
        <end position="224"/>
    </location>
</feature>
<dbReference type="RefSeq" id="WP_218118606.1">
    <property type="nucleotide sequence ID" value="NZ_FNES01000009.1"/>
</dbReference>
<organism evidence="2 3">
    <name type="scientific">Billgrantia gudaonensis</name>
    <dbReference type="NCBI Taxonomy" id="376427"/>
    <lineage>
        <taxon>Bacteria</taxon>
        <taxon>Pseudomonadati</taxon>
        <taxon>Pseudomonadota</taxon>
        <taxon>Gammaproteobacteria</taxon>
        <taxon>Oceanospirillales</taxon>
        <taxon>Halomonadaceae</taxon>
        <taxon>Billgrantia</taxon>
    </lineage>
</organism>
<sequence length="347" mass="38463">MAVNPMEREGCWLCDGCGEVETHRASDDKPETVGCPVCVENDQAWMREKAEAERGALAADNRHLRSVIRSMSQVTNLGAAIEIANLALREAPADTVTALERELDEAQTYIRELKSACDQLAVPSRDLVAHMHRQVAFSLETFGPGSRHQGVIDHIRKELREIEASPEDLEEWIDVVLLALDGAWRAGHSPEQVAAGLDAKLTKNEQRKWPDWRTADRAKAIEHDRTGRGREGCTACNSQPGQHHAPECPAVDAFAAGRIPETSQEPSVDFGHGLVVRGEAAVQIAQAMSREEEQRFAATVARRTAYEIRDRMVRCLDRRFDEIALELIEDIATEYAQAERATKEAAG</sequence>
<dbReference type="EMBL" id="FNES01000009">
    <property type="protein sequence ID" value="SDJ89491.1"/>
    <property type="molecule type" value="Genomic_DNA"/>
</dbReference>
<accession>A0A1G8XG83</accession>
<dbReference type="STRING" id="376427.SAMN04487954_10929"/>
<dbReference type="InterPro" id="IPR007538">
    <property type="entry name" value="dATP/dGTP_dipphydrolase_MazZ"/>
</dbReference>
<keyword evidence="3" id="KW-1185">Reference proteome</keyword>